<keyword evidence="3" id="KW-1185">Reference proteome</keyword>
<feature type="compositionally biased region" description="Basic residues" evidence="1">
    <location>
        <begin position="8"/>
        <end position="17"/>
    </location>
</feature>
<reference evidence="2 3" key="1">
    <citation type="journal article" date="2024" name="Commun. Biol.">
        <title>Comparative genomic analysis of thermophilic fungi reveals convergent evolutionary adaptations and gene losses.</title>
        <authorList>
            <person name="Steindorff A.S."/>
            <person name="Aguilar-Pontes M.V."/>
            <person name="Robinson A.J."/>
            <person name="Andreopoulos B."/>
            <person name="LaButti K."/>
            <person name="Kuo A."/>
            <person name="Mondo S."/>
            <person name="Riley R."/>
            <person name="Otillar R."/>
            <person name="Haridas S."/>
            <person name="Lipzen A."/>
            <person name="Grimwood J."/>
            <person name="Schmutz J."/>
            <person name="Clum A."/>
            <person name="Reid I.D."/>
            <person name="Moisan M.C."/>
            <person name="Butler G."/>
            <person name="Nguyen T.T.M."/>
            <person name="Dewar K."/>
            <person name="Conant G."/>
            <person name="Drula E."/>
            <person name="Henrissat B."/>
            <person name="Hansel C."/>
            <person name="Singer S."/>
            <person name="Hutchinson M.I."/>
            <person name="de Vries R.P."/>
            <person name="Natvig D.O."/>
            <person name="Powell A.J."/>
            <person name="Tsang A."/>
            <person name="Grigoriev I.V."/>
        </authorList>
    </citation>
    <scope>NUCLEOTIDE SEQUENCE [LARGE SCALE GENOMIC DNA]</scope>
    <source>
        <strain evidence="2 3">ATCC 24622</strain>
    </source>
</reference>
<accession>A0ABR3Y2F6</accession>
<evidence type="ECO:0000313" key="2">
    <source>
        <dbReference type="EMBL" id="KAL1882071.1"/>
    </source>
</evidence>
<evidence type="ECO:0000313" key="3">
    <source>
        <dbReference type="Proteomes" id="UP001586593"/>
    </source>
</evidence>
<name>A0ABR3Y2F6_9PEZI</name>
<dbReference type="Proteomes" id="UP001586593">
    <property type="component" value="Unassembled WGS sequence"/>
</dbReference>
<comment type="caution">
    <text evidence="2">The sequence shown here is derived from an EMBL/GenBank/DDBJ whole genome shotgun (WGS) entry which is preliminary data.</text>
</comment>
<evidence type="ECO:0000256" key="1">
    <source>
        <dbReference type="SAM" id="MobiDB-lite"/>
    </source>
</evidence>
<feature type="region of interest" description="Disordered" evidence="1">
    <location>
        <begin position="1"/>
        <end position="30"/>
    </location>
</feature>
<organism evidence="2 3">
    <name type="scientific">Phialemonium thermophilum</name>
    <dbReference type="NCBI Taxonomy" id="223376"/>
    <lineage>
        <taxon>Eukaryota</taxon>
        <taxon>Fungi</taxon>
        <taxon>Dikarya</taxon>
        <taxon>Ascomycota</taxon>
        <taxon>Pezizomycotina</taxon>
        <taxon>Sordariomycetes</taxon>
        <taxon>Sordariomycetidae</taxon>
        <taxon>Cephalothecales</taxon>
        <taxon>Cephalothecaceae</taxon>
        <taxon>Phialemonium</taxon>
    </lineage>
</organism>
<protein>
    <submittedName>
        <fullName evidence="2">Uncharacterized protein</fullName>
    </submittedName>
</protein>
<gene>
    <name evidence="2" type="ORF">VTK73DRAFT_2480</name>
</gene>
<dbReference type="EMBL" id="JAZHXJ010000017">
    <property type="protein sequence ID" value="KAL1882071.1"/>
    <property type="molecule type" value="Genomic_DNA"/>
</dbReference>
<sequence>MRLTPIKVRGRGPRKKGFIPPPPKQLPSKAIQNADDSTAIGLSAKRRRRGRKPPSLIEQVPLEILQHIFLLSGNLNLPRATPRLGYFLSSRSCLVELVFEAFAPTWDVWFGCTHTPGWVGGQLQSYYGYSTDAERFGGDPELQSAVLTCHWARLSLLLDAQQIWVRRHGRHRYFEHLTFAAVPPDSSHGFGGLGHLTSVHDCFEHDWAAFLSSPTSASEPQTIYVGTHPHTQLPEDLITGTFDWEGARHLFWLFCQGVAAPCGDGGWWEITKAAFERVMDLDDDALALVLLRLFERWGFFGAGKWPDHVREEVVAELERRHGGSDPALPKTCEYAMRILTLSEERGP</sequence>
<proteinExistence type="predicted"/>